<dbReference type="InterPro" id="IPR025943">
    <property type="entry name" value="Sigma_54_int_dom_ATP-bd_2"/>
</dbReference>
<dbReference type="OrthoDB" id="9771372at2"/>
<dbReference type="Proteomes" id="UP000219636">
    <property type="component" value="Unassembled WGS sequence"/>
</dbReference>
<dbReference type="InterPro" id="IPR009057">
    <property type="entry name" value="Homeodomain-like_sf"/>
</dbReference>
<dbReference type="InterPro" id="IPR025662">
    <property type="entry name" value="Sigma_54_int_dom_ATP-bd_1"/>
</dbReference>
<dbReference type="RefSeq" id="WP_097075183.1">
    <property type="nucleotide sequence ID" value="NZ_OBMQ01000018.1"/>
</dbReference>
<keyword evidence="2" id="KW-0067">ATP-binding</keyword>
<dbReference type="AlphaFoldDB" id="A0A285TUR0"/>
<gene>
    <name evidence="6" type="ORF">SAMN05880501_11873</name>
</gene>
<dbReference type="Pfam" id="PF25601">
    <property type="entry name" value="AAA_lid_14"/>
    <property type="match status" value="1"/>
</dbReference>
<dbReference type="CDD" id="cd00009">
    <property type="entry name" value="AAA"/>
    <property type="match status" value="1"/>
</dbReference>
<dbReference type="PROSITE" id="PS50045">
    <property type="entry name" value="SIGMA54_INTERACT_4"/>
    <property type="match status" value="1"/>
</dbReference>
<keyword evidence="3" id="KW-0805">Transcription regulation</keyword>
<dbReference type="Gene3D" id="3.40.50.300">
    <property type="entry name" value="P-loop containing nucleotide triphosphate hydrolases"/>
    <property type="match status" value="1"/>
</dbReference>
<evidence type="ECO:0000313" key="7">
    <source>
        <dbReference type="Proteomes" id="UP000219636"/>
    </source>
</evidence>
<proteinExistence type="predicted"/>
<dbReference type="Pfam" id="PF02954">
    <property type="entry name" value="HTH_8"/>
    <property type="match status" value="1"/>
</dbReference>
<dbReference type="InterPro" id="IPR003593">
    <property type="entry name" value="AAA+_ATPase"/>
</dbReference>
<dbReference type="InterPro" id="IPR002078">
    <property type="entry name" value="Sigma_54_int"/>
</dbReference>
<evidence type="ECO:0000256" key="4">
    <source>
        <dbReference type="ARBA" id="ARBA00023163"/>
    </source>
</evidence>
<keyword evidence="7" id="KW-1185">Reference proteome</keyword>
<keyword evidence="1" id="KW-0547">Nucleotide-binding</keyword>
<dbReference type="Gene3D" id="1.10.8.60">
    <property type="match status" value="1"/>
</dbReference>
<dbReference type="InterPro" id="IPR027417">
    <property type="entry name" value="P-loop_NTPase"/>
</dbReference>
<dbReference type="PROSITE" id="PS00675">
    <property type="entry name" value="SIGMA54_INTERACT_1"/>
    <property type="match status" value="1"/>
</dbReference>
<sequence length="461" mass="51838">MEYTLGKNYIFSIANADGVLIDVRGDVDTLSKVHNRKIFVVGSIYSESVVGTNSISLALKEGKPVEVVGAEHYNQNFHQWTCSSAPIVDINQKVVGVATFTTLSENSHFHTLPLITSLAKDIEKVYKEALKEDIQKNTHQFNKNTFTFDDIIGKSSSLTEVIETAKIIANSDVRVIVEGESGTGKELIVQSIHNHSSRKIYPFIAINCGSVPANLIESELFGYAEGAFTGAKKGGAVGKFVLADKGTLFLDEINSMPIEMQIKLLRVLQQNEVVPIGSNKSIPIDVRVIAAANVPLKKLVQEQKFREDLYYRLSVFELSLPPLRERQEDILLLFEHLLEKYCEKMGHNKIEYEEEIIPVLLQYDWPRNIREMENYVERVVVLSQGKLIKLEHFPKHILNSIVTTTLSVLSPLEKVEKDTIVKTLDTFNGNISRSAKALGITRKTLYKKLTEYNINEISSIR</sequence>
<accession>A0A285TUR0</accession>
<dbReference type="SMART" id="SM00382">
    <property type="entry name" value="AAA"/>
    <property type="match status" value="1"/>
</dbReference>
<reference evidence="7" key="1">
    <citation type="submission" date="2017-08" db="EMBL/GenBank/DDBJ databases">
        <authorList>
            <person name="Varghese N."/>
            <person name="Submissions S."/>
        </authorList>
    </citation>
    <scope>NUCLEOTIDE SEQUENCE [LARGE SCALE GENOMIC DNA]</scope>
    <source>
        <strain evidence="7">JC22</strain>
    </source>
</reference>
<name>A0A285TUR0_9BACL</name>
<protein>
    <submittedName>
        <fullName evidence="6">Transcriptional regulator with PAS, ATPase and Fis domain</fullName>
    </submittedName>
</protein>
<dbReference type="GO" id="GO:0006355">
    <property type="term" value="P:regulation of DNA-templated transcription"/>
    <property type="evidence" value="ECO:0007669"/>
    <property type="project" value="InterPro"/>
</dbReference>
<dbReference type="Pfam" id="PF00158">
    <property type="entry name" value="Sigma54_activat"/>
    <property type="match status" value="1"/>
</dbReference>
<dbReference type="Gene3D" id="3.30.450.40">
    <property type="match status" value="1"/>
</dbReference>
<dbReference type="PANTHER" id="PTHR32071">
    <property type="entry name" value="TRANSCRIPTIONAL REGULATORY PROTEIN"/>
    <property type="match status" value="1"/>
</dbReference>
<evidence type="ECO:0000256" key="3">
    <source>
        <dbReference type="ARBA" id="ARBA00023015"/>
    </source>
</evidence>
<dbReference type="InterPro" id="IPR058031">
    <property type="entry name" value="AAA_lid_NorR"/>
</dbReference>
<dbReference type="SUPFAM" id="SSF46689">
    <property type="entry name" value="Homeodomain-like"/>
    <property type="match status" value="1"/>
</dbReference>
<keyword evidence="4" id="KW-0804">Transcription</keyword>
<evidence type="ECO:0000313" key="6">
    <source>
        <dbReference type="EMBL" id="SOC25331.1"/>
    </source>
</evidence>
<dbReference type="PROSITE" id="PS00676">
    <property type="entry name" value="SIGMA54_INTERACT_2"/>
    <property type="match status" value="1"/>
</dbReference>
<evidence type="ECO:0000256" key="2">
    <source>
        <dbReference type="ARBA" id="ARBA00022840"/>
    </source>
</evidence>
<dbReference type="InterPro" id="IPR029016">
    <property type="entry name" value="GAF-like_dom_sf"/>
</dbReference>
<dbReference type="EMBL" id="OBMQ01000018">
    <property type="protein sequence ID" value="SOC25331.1"/>
    <property type="molecule type" value="Genomic_DNA"/>
</dbReference>
<dbReference type="SUPFAM" id="SSF52540">
    <property type="entry name" value="P-loop containing nucleoside triphosphate hydrolases"/>
    <property type="match status" value="1"/>
</dbReference>
<dbReference type="FunFam" id="3.40.50.300:FF:000006">
    <property type="entry name" value="DNA-binding transcriptional regulator NtrC"/>
    <property type="match status" value="1"/>
</dbReference>
<evidence type="ECO:0000259" key="5">
    <source>
        <dbReference type="PROSITE" id="PS50045"/>
    </source>
</evidence>
<dbReference type="PANTHER" id="PTHR32071:SF57">
    <property type="entry name" value="C4-DICARBOXYLATE TRANSPORT TRANSCRIPTIONAL REGULATORY PROTEIN DCTD"/>
    <property type="match status" value="1"/>
</dbReference>
<dbReference type="Gene3D" id="1.10.10.60">
    <property type="entry name" value="Homeodomain-like"/>
    <property type="match status" value="1"/>
</dbReference>
<feature type="domain" description="Sigma-54 factor interaction" evidence="5">
    <location>
        <begin position="151"/>
        <end position="381"/>
    </location>
</feature>
<dbReference type="GO" id="GO:0005524">
    <property type="term" value="F:ATP binding"/>
    <property type="evidence" value="ECO:0007669"/>
    <property type="project" value="UniProtKB-KW"/>
</dbReference>
<organism evidence="6 7">
    <name type="scientific">Ureibacillus xyleni</name>
    <dbReference type="NCBI Taxonomy" id="614648"/>
    <lineage>
        <taxon>Bacteria</taxon>
        <taxon>Bacillati</taxon>
        <taxon>Bacillota</taxon>
        <taxon>Bacilli</taxon>
        <taxon>Bacillales</taxon>
        <taxon>Caryophanaceae</taxon>
        <taxon>Ureibacillus</taxon>
    </lineage>
</organism>
<dbReference type="InterPro" id="IPR002197">
    <property type="entry name" value="HTH_Fis"/>
</dbReference>
<evidence type="ECO:0000256" key="1">
    <source>
        <dbReference type="ARBA" id="ARBA00022741"/>
    </source>
</evidence>
<dbReference type="PRINTS" id="PR01590">
    <property type="entry name" value="HTHFIS"/>
</dbReference>
<dbReference type="GO" id="GO:0043565">
    <property type="term" value="F:sequence-specific DNA binding"/>
    <property type="evidence" value="ECO:0007669"/>
    <property type="project" value="InterPro"/>
</dbReference>